<evidence type="ECO:0000313" key="1">
    <source>
        <dbReference type="EMBL" id="GBN11911.1"/>
    </source>
</evidence>
<dbReference type="EMBL" id="BGPR01005624">
    <property type="protein sequence ID" value="GBN11911.1"/>
    <property type="molecule type" value="Genomic_DNA"/>
</dbReference>
<proteinExistence type="predicted"/>
<reference evidence="1 2" key="1">
    <citation type="journal article" date="2019" name="Sci. Rep.">
        <title>Orb-weaving spider Araneus ventricosus genome elucidates the spidroin gene catalogue.</title>
        <authorList>
            <person name="Kono N."/>
            <person name="Nakamura H."/>
            <person name="Ohtoshi R."/>
            <person name="Moran D.A.P."/>
            <person name="Shinohara A."/>
            <person name="Yoshida Y."/>
            <person name="Fujiwara M."/>
            <person name="Mori M."/>
            <person name="Tomita M."/>
            <person name="Arakawa K."/>
        </authorList>
    </citation>
    <scope>NUCLEOTIDE SEQUENCE [LARGE SCALE GENOMIC DNA]</scope>
</reference>
<keyword evidence="2" id="KW-1185">Reference proteome</keyword>
<protein>
    <submittedName>
        <fullName evidence="1">Uncharacterized protein</fullName>
    </submittedName>
</protein>
<accession>A0A4Y2LB37</accession>
<dbReference type="Proteomes" id="UP000499080">
    <property type="component" value="Unassembled WGS sequence"/>
</dbReference>
<organism evidence="1 2">
    <name type="scientific">Araneus ventricosus</name>
    <name type="common">Orbweaver spider</name>
    <name type="synonym">Epeira ventricosa</name>
    <dbReference type="NCBI Taxonomy" id="182803"/>
    <lineage>
        <taxon>Eukaryota</taxon>
        <taxon>Metazoa</taxon>
        <taxon>Ecdysozoa</taxon>
        <taxon>Arthropoda</taxon>
        <taxon>Chelicerata</taxon>
        <taxon>Arachnida</taxon>
        <taxon>Araneae</taxon>
        <taxon>Araneomorphae</taxon>
        <taxon>Entelegynae</taxon>
        <taxon>Araneoidea</taxon>
        <taxon>Araneidae</taxon>
        <taxon>Araneus</taxon>
    </lineage>
</organism>
<gene>
    <name evidence="1" type="ORF">AVEN_263877_1</name>
</gene>
<comment type="caution">
    <text evidence="1">The sequence shown here is derived from an EMBL/GenBank/DDBJ whole genome shotgun (WGS) entry which is preliminary data.</text>
</comment>
<sequence>MKNASLTGSLFKLNGRSVGIRGIRGIKTVSPFPFPVKVVASITFDNVFFTQSLVPLHSFDGSRFRNNIIRHPVLTVRRYGGNPAGSREFRNSGT</sequence>
<name>A0A4Y2LB37_ARAVE</name>
<dbReference type="AlphaFoldDB" id="A0A4Y2LB37"/>
<evidence type="ECO:0000313" key="2">
    <source>
        <dbReference type="Proteomes" id="UP000499080"/>
    </source>
</evidence>